<sequence length="332" mass="34920">MIHMSLDELRDFASGILLENGLSSAQVPGVTETLVAGERDGCGAHGIYRLLSAVRSMRLEKINRHAVPTVTEPGPSLVRVDGDRGFAQLAFEAGRPLLIEKARRYGIAALALNRCIHFAALWPEVEAIASENLVAIAMTSNHAWVAPAGGTQPLFGTNPIAFGWPRPGQEPFVFDFATSAIARGELELHRRGGRQLPPGCGIDSDGNPTTDPAAIAAGAMLPFGGHKGSALALMVELLAGPLIGDLTSKESLLMDNGAGAAPIGGELILAIDGSRFSDTPASADQAEALFQQIVGQGARLPSQRRYIARKKSLAEGVHIPTALYEELAGLGR</sequence>
<dbReference type="Gene3D" id="1.10.1530.10">
    <property type="match status" value="1"/>
</dbReference>
<dbReference type="PANTHER" id="PTHR11091:SF0">
    <property type="entry name" value="MALATE DEHYDROGENASE"/>
    <property type="match status" value="1"/>
</dbReference>
<evidence type="ECO:0000313" key="4">
    <source>
        <dbReference type="Proteomes" id="UP000321820"/>
    </source>
</evidence>
<protein>
    <submittedName>
        <fullName evidence="3">Ldh family oxidoreductase</fullName>
    </submittedName>
</protein>
<dbReference type="InterPro" id="IPR036111">
    <property type="entry name" value="Mal/L-sulfo/L-lacto_DH-like_sf"/>
</dbReference>
<dbReference type="InterPro" id="IPR043144">
    <property type="entry name" value="Mal/L-sulf/L-lact_DH-like_ah"/>
</dbReference>
<name>A0A5B9EM91_9BACT</name>
<evidence type="ECO:0000313" key="3">
    <source>
        <dbReference type="EMBL" id="QEE31196.1"/>
    </source>
</evidence>
<dbReference type="AlphaFoldDB" id="A0A5B9EM91"/>
<dbReference type="OrthoDB" id="9769447at2"/>
<accession>A0A5B9EM91</accession>
<gene>
    <name evidence="3" type="ORF">FTW19_05755</name>
</gene>
<dbReference type="RefSeq" id="WP_147650486.1">
    <property type="nucleotide sequence ID" value="NZ_CP042806.1"/>
</dbReference>
<proteinExistence type="inferred from homology"/>
<dbReference type="SUPFAM" id="SSF89733">
    <property type="entry name" value="L-sulfolactate dehydrogenase-like"/>
    <property type="match status" value="1"/>
</dbReference>
<dbReference type="InterPro" id="IPR043143">
    <property type="entry name" value="Mal/L-sulf/L-lact_DH-like_NADP"/>
</dbReference>
<organism evidence="3 4">
    <name type="scientific">Terriglobus albidus</name>
    <dbReference type="NCBI Taxonomy" id="1592106"/>
    <lineage>
        <taxon>Bacteria</taxon>
        <taxon>Pseudomonadati</taxon>
        <taxon>Acidobacteriota</taxon>
        <taxon>Terriglobia</taxon>
        <taxon>Terriglobales</taxon>
        <taxon>Acidobacteriaceae</taxon>
        <taxon>Terriglobus</taxon>
    </lineage>
</organism>
<dbReference type="GO" id="GO:0016491">
    <property type="term" value="F:oxidoreductase activity"/>
    <property type="evidence" value="ECO:0007669"/>
    <property type="project" value="UniProtKB-KW"/>
</dbReference>
<evidence type="ECO:0000256" key="1">
    <source>
        <dbReference type="ARBA" id="ARBA00006056"/>
    </source>
</evidence>
<dbReference type="PANTHER" id="PTHR11091">
    <property type="entry name" value="OXIDOREDUCTASE-RELATED"/>
    <property type="match status" value="1"/>
</dbReference>
<keyword evidence="2" id="KW-0560">Oxidoreductase</keyword>
<reference evidence="3 4" key="1">
    <citation type="submission" date="2019-08" db="EMBL/GenBank/DDBJ databases">
        <title>Complete genome sequence of Terriglobus albidus strain ORNL.</title>
        <authorList>
            <person name="Podar M."/>
        </authorList>
    </citation>
    <scope>NUCLEOTIDE SEQUENCE [LARGE SCALE GENOMIC DNA]</scope>
    <source>
        <strain evidence="3 4">ORNL</strain>
    </source>
</reference>
<dbReference type="Proteomes" id="UP000321820">
    <property type="component" value="Chromosome"/>
</dbReference>
<keyword evidence="4" id="KW-1185">Reference proteome</keyword>
<dbReference type="Pfam" id="PF02615">
    <property type="entry name" value="Ldh_2"/>
    <property type="match status" value="1"/>
</dbReference>
<comment type="similarity">
    <text evidence="1">Belongs to the LDH2/MDH2 oxidoreductase family.</text>
</comment>
<dbReference type="InterPro" id="IPR003767">
    <property type="entry name" value="Malate/L-lactate_DH-like"/>
</dbReference>
<evidence type="ECO:0000256" key="2">
    <source>
        <dbReference type="ARBA" id="ARBA00023002"/>
    </source>
</evidence>
<dbReference type="Gene3D" id="3.30.1370.60">
    <property type="entry name" value="Hypothetical oxidoreductase yiak, domain 2"/>
    <property type="match status" value="1"/>
</dbReference>
<dbReference type="EMBL" id="CP042806">
    <property type="protein sequence ID" value="QEE31196.1"/>
    <property type="molecule type" value="Genomic_DNA"/>
</dbReference>
<dbReference type="KEGG" id="talb:FTW19_05755"/>